<feature type="region of interest" description="Disordered" evidence="2">
    <location>
        <begin position="889"/>
        <end position="912"/>
    </location>
</feature>
<keyword evidence="1" id="KW-0175">Coiled coil</keyword>
<feature type="compositionally biased region" description="Low complexity" evidence="2">
    <location>
        <begin position="478"/>
        <end position="490"/>
    </location>
</feature>
<dbReference type="SMART" id="SM00233">
    <property type="entry name" value="PH"/>
    <property type="match status" value="1"/>
</dbReference>
<feature type="region of interest" description="Disordered" evidence="2">
    <location>
        <begin position="1170"/>
        <end position="1199"/>
    </location>
</feature>
<dbReference type="InterPro" id="IPR053005">
    <property type="entry name" value="Nuclear_Pos-Cytoskel_Interact"/>
</dbReference>
<dbReference type="CDD" id="cd13365">
    <property type="entry name" value="PH_PLC_plant-like"/>
    <property type="match status" value="1"/>
</dbReference>
<feature type="region of interest" description="Disordered" evidence="2">
    <location>
        <begin position="567"/>
        <end position="610"/>
    </location>
</feature>
<feature type="coiled-coil region" evidence="1">
    <location>
        <begin position="177"/>
        <end position="250"/>
    </location>
</feature>
<reference evidence="4" key="1">
    <citation type="journal article" date="2020" name="Nat. Commun.">
        <title>Large-scale genome sequencing of mycorrhizal fungi provides insights into the early evolution of symbiotic traits.</title>
        <authorList>
            <person name="Miyauchi S."/>
            <person name="Kiss E."/>
            <person name="Kuo A."/>
            <person name="Drula E."/>
            <person name="Kohler A."/>
            <person name="Sanchez-Garcia M."/>
            <person name="Morin E."/>
            <person name="Andreopoulos B."/>
            <person name="Barry K.W."/>
            <person name="Bonito G."/>
            <person name="Buee M."/>
            <person name="Carver A."/>
            <person name="Chen C."/>
            <person name="Cichocki N."/>
            <person name="Clum A."/>
            <person name="Culley D."/>
            <person name="Crous P.W."/>
            <person name="Fauchery L."/>
            <person name="Girlanda M."/>
            <person name="Hayes R.D."/>
            <person name="Keri Z."/>
            <person name="LaButti K."/>
            <person name="Lipzen A."/>
            <person name="Lombard V."/>
            <person name="Magnuson J."/>
            <person name="Maillard F."/>
            <person name="Murat C."/>
            <person name="Nolan M."/>
            <person name="Ohm R.A."/>
            <person name="Pangilinan J."/>
            <person name="Pereira M.F."/>
            <person name="Perotto S."/>
            <person name="Peter M."/>
            <person name="Pfister S."/>
            <person name="Riley R."/>
            <person name="Sitrit Y."/>
            <person name="Stielow J.B."/>
            <person name="Szollosi G."/>
            <person name="Zifcakova L."/>
            <person name="Stursova M."/>
            <person name="Spatafora J.W."/>
            <person name="Tedersoo L."/>
            <person name="Vaario L.M."/>
            <person name="Yamada A."/>
            <person name="Yan M."/>
            <person name="Wang P."/>
            <person name="Xu J."/>
            <person name="Bruns T."/>
            <person name="Baldrian P."/>
            <person name="Vilgalys R."/>
            <person name="Dunand C."/>
            <person name="Henrissat B."/>
            <person name="Grigoriev I.V."/>
            <person name="Hibbett D."/>
            <person name="Nagy L.G."/>
            <person name="Martin F.M."/>
        </authorList>
    </citation>
    <scope>NUCLEOTIDE SEQUENCE</scope>
    <source>
        <strain evidence="4">UH-Tt-Lm1</strain>
    </source>
</reference>
<feature type="region of interest" description="Disordered" evidence="2">
    <location>
        <begin position="1212"/>
        <end position="1291"/>
    </location>
</feature>
<comment type="caution">
    <text evidence="4">The sequence shown here is derived from an EMBL/GenBank/DDBJ whole genome shotgun (WGS) entry which is preliminary data.</text>
</comment>
<feature type="compositionally biased region" description="Polar residues" evidence="2">
    <location>
        <begin position="1218"/>
        <end position="1265"/>
    </location>
</feature>
<gene>
    <name evidence="4" type="ORF">BJ322DRAFT_1098829</name>
</gene>
<evidence type="ECO:0000259" key="3">
    <source>
        <dbReference type="PROSITE" id="PS50003"/>
    </source>
</evidence>
<feature type="compositionally biased region" description="Polar residues" evidence="2">
    <location>
        <begin position="1637"/>
        <end position="1652"/>
    </location>
</feature>
<accession>A0A9P6L970</accession>
<keyword evidence="5" id="KW-1185">Reference proteome</keyword>
<feature type="region of interest" description="Disordered" evidence="2">
    <location>
        <begin position="103"/>
        <end position="156"/>
    </location>
</feature>
<feature type="compositionally biased region" description="Polar residues" evidence="2">
    <location>
        <begin position="1083"/>
        <end position="1102"/>
    </location>
</feature>
<dbReference type="Gene3D" id="2.30.29.30">
    <property type="entry name" value="Pleckstrin-homology domain (PH domain)/Phosphotyrosine-binding domain (PTB)"/>
    <property type="match status" value="1"/>
</dbReference>
<dbReference type="PROSITE" id="PS50003">
    <property type="entry name" value="PH_DOMAIN"/>
    <property type="match status" value="1"/>
</dbReference>
<dbReference type="PANTHER" id="PTHR28190:SF1">
    <property type="entry name" value="NUCLEAR MIGRATION PROTEIN NUM1"/>
    <property type="match status" value="1"/>
</dbReference>
<feature type="region of interest" description="Disordered" evidence="2">
    <location>
        <begin position="428"/>
        <end position="549"/>
    </location>
</feature>
<dbReference type="InterPro" id="IPR024774">
    <property type="entry name" value="PH_dom-Mcp5-type"/>
</dbReference>
<dbReference type="GO" id="GO:0005739">
    <property type="term" value="C:mitochondrion"/>
    <property type="evidence" value="ECO:0007669"/>
    <property type="project" value="TreeGrafter"/>
</dbReference>
<feature type="compositionally biased region" description="Pro residues" evidence="2">
    <location>
        <begin position="1170"/>
        <end position="1187"/>
    </location>
</feature>
<protein>
    <recommendedName>
        <fullName evidence="3">PH domain-containing protein</fullName>
    </recommendedName>
</protein>
<feature type="domain" description="PH" evidence="3">
    <location>
        <begin position="1327"/>
        <end position="1438"/>
    </location>
</feature>
<dbReference type="Proteomes" id="UP000736335">
    <property type="component" value="Unassembled WGS sequence"/>
</dbReference>
<feature type="compositionally biased region" description="Polar residues" evidence="2">
    <location>
        <begin position="332"/>
        <end position="341"/>
    </location>
</feature>
<dbReference type="SUPFAM" id="SSF50729">
    <property type="entry name" value="PH domain-like"/>
    <property type="match status" value="1"/>
</dbReference>
<feature type="compositionally biased region" description="Low complexity" evidence="2">
    <location>
        <begin position="1275"/>
        <end position="1289"/>
    </location>
</feature>
<feature type="compositionally biased region" description="Polar residues" evidence="2">
    <location>
        <begin position="1486"/>
        <end position="1512"/>
    </location>
</feature>
<proteinExistence type="predicted"/>
<dbReference type="OrthoDB" id="2149224at2759"/>
<feature type="compositionally biased region" description="Acidic residues" evidence="2">
    <location>
        <begin position="814"/>
        <end position="838"/>
    </location>
</feature>
<dbReference type="InterPro" id="IPR001849">
    <property type="entry name" value="PH_domain"/>
</dbReference>
<evidence type="ECO:0000313" key="4">
    <source>
        <dbReference type="EMBL" id="KAF9788106.1"/>
    </source>
</evidence>
<feature type="compositionally biased region" description="Polar residues" evidence="2">
    <location>
        <begin position="567"/>
        <end position="576"/>
    </location>
</feature>
<feature type="region of interest" description="Disordered" evidence="2">
    <location>
        <begin position="317"/>
        <end position="398"/>
    </location>
</feature>
<feature type="compositionally biased region" description="Basic and acidic residues" evidence="2">
    <location>
        <begin position="129"/>
        <end position="138"/>
    </location>
</feature>
<feature type="region of interest" description="Disordered" evidence="2">
    <location>
        <begin position="813"/>
        <end position="838"/>
    </location>
</feature>
<evidence type="ECO:0000313" key="5">
    <source>
        <dbReference type="Proteomes" id="UP000736335"/>
    </source>
</evidence>
<feature type="region of interest" description="Disordered" evidence="2">
    <location>
        <begin position="1472"/>
        <end position="1546"/>
    </location>
</feature>
<dbReference type="Pfam" id="PF12814">
    <property type="entry name" value="Mcp5_PH"/>
    <property type="match status" value="1"/>
</dbReference>
<dbReference type="PANTHER" id="PTHR28190">
    <property type="entry name" value="NUCLEAR MIGRATION PROTEIN NUM1"/>
    <property type="match status" value="1"/>
</dbReference>
<feature type="compositionally biased region" description="Pro residues" evidence="2">
    <location>
        <begin position="1054"/>
        <end position="1073"/>
    </location>
</feature>
<dbReference type="GO" id="GO:0015631">
    <property type="term" value="F:tubulin binding"/>
    <property type="evidence" value="ECO:0007669"/>
    <property type="project" value="TreeGrafter"/>
</dbReference>
<name>A0A9P6L970_9AGAM</name>
<feature type="compositionally biased region" description="Basic and acidic residues" evidence="2">
    <location>
        <begin position="1605"/>
        <end position="1627"/>
    </location>
</feature>
<dbReference type="GO" id="GO:0005938">
    <property type="term" value="C:cell cortex"/>
    <property type="evidence" value="ECO:0007669"/>
    <property type="project" value="InterPro"/>
</dbReference>
<feature type="region of interest" description="Disordered" evidence="2">
    <location>
        <begin position="1054"/>
        <end position="1114"/>
    </location>
</feature>
<dbReference type="GO" id="GO:0000226">
    <property type="term" value="P:microtubule cytoskeleton organization"/>
    <property type="evidence" value="ECO:0007669"/>
    <property type="project" value="TreeGrafter"/>
</dbReference>
<sequence>MPTFSDGQDALSPTMAEFFSTGVPSIGDMRAHLQLLLDNKEKQLQQVGTLGQRILSQQVQLDERVHQLHELEAELGDNQDLDSEIRERYRELMEAVKAWDTDNTQLTQSFGPKPVTNGTPSQASSRTVDTPRDSERSKAGPSAAAQSRRAKNAAHRADDVEFAFEIGSGLLTEVRRLQSLLGERDKVIQDMKEEKDDSEKTIESLRSGLRAQEQSADKFKEENWNLEVTLQELRSQLSDAQASTQRLESEQKRLTKLLAAAREGADQTKIENEKLKVSFDEFKAKHETDTAQARKTVAGLQRDKSDLQQELDALKLESQRNARRLPKFGSPLTPNGAQTGPHTPRDDEDDPFSPTHTVASTRNRKQHDTSALFPADELGFLDTSPDPSPLRPVLAPNHPSNEIEALQQRLVHANRQISALRGSLLREKETRLKSGDAVGHSPFDGDEENAPDGEPSPPQRKLTPFRVGGRVKTRRGRGSLLARLGQAARSPSQSEYGDDEVPSSGTPPPIPQMPDNFQDTHEEASDREDHEDEDELNPVSMSPSVHAASKRVSVEGMDPAFANILKRSSSTASLQKSPMRRPLSKATRGGTFPRRRGGAAYQQPRPASLVGQPELLAAELGIGMDSTAEIDLTPLNEEGTTVETAEAGIQTEYEELTIRAPTPPIPIRIHPPTSEMAVQVDPEPELKPATVDSEMQTLPEVLPALFDVAVQWSPAPPRLKEVEIQTVPTARSEMETQTPRLLTAEVEIQTPQPSTVPLDLVDPPTLPISSSSRRAITLSNASRLTVTQGSLPGARYREEISDHTLAYDLPLYLTDEEDEDDGNETETGAETETDADDYQDARASIGVATPGSFDDFDEDVDTRDLVTSLSYVASASQDDFHSIMTVTDNDYSSDSDDSLRAARRSGRQSAPVSPWDVVAAPMEPLAERPVEAAPRPIYAESAVETDVEVMTPKPVYASISIATEVPESPKPTYASAAVETDIPLEPEVISVSPEPEPVVQPVHIPSPPKPELKEISIQTDEWVPPAPAFVSIPIPESASIPIPTPAPIAVPIPVPMPSPPAETSPTTPQPVSPKPGFLYRVGPNNQQFQLVSPLSSPNTSAPSPLPTLAPQDTTLRDPNATLLARTRSAHHDRRQSIESTLSAAVEEAPRARVLSAPVDKSRPPMMVLPPPPKLPPPPTGPMGPPNFLPDRAPGRPLSPPPPELIHRATSPAFGSALSIPNRNVFGTRQHGSSMPPSQTGMRQPPSTSSFRSAINNATYSQQSIAGPSVRRKHMSSTSLGSSHRSSLSSDHQVFMDTSNLRHQRASSIGQPSGEDSTDPNIIHAITQTMIGEFLYKYPRKAIGKGYGERRHKRFFWVHPYTKTLYWSSSDPGSSSVSESSAKSAYIESVRSVLDPNPMPPGLYQYSVIVSTPNREMKFTAPTRERHDIWLNALKYLLARPGAMTPGAVDGAPFSPMSVGSDLADERNQQVLMASPHSHRSGRSAGTVLSSGGDSFNNTPKGQRGHSQVSLRSSVGKRSGTPAAEYLRWSERETPYSPTKSYEHVGGEDEEDFDFELHEETMSDGGFEGLENVRACCDGRHTVGGHHHPPVQGALHSPPQPAQQLPEKHLRQNSGRSDHLDANPRDISRPVSPAWSFRSRSGSTHSNKATSFFSKFGSRRGAKTPINGDS</sequence>
<feature type="compositionally biased region" description="Basic and acidic residues" evidence="2">
    <location>
        <begin position="518"/>
        <end position="528"/>
    </location>
</feature>
<dbReference type="InterPro" id="IPR011993">
    <property type="entry name" value="PH-like_dom_sf"/>
</dbReference>
<dbReference type="GO" id="GO:0032065">
    <property type="term" value="P:maintenance of protein location in cell cortex"/>
    <property type="evidence" value="ECO:0007669"/>
    <property type="project" value="InterPro"/>
</dbReference>
<dbReference type="GO" id="GO:0005543">
    <property type="term" value="F:phospholipid binding"/>
    <property type="evidence" value="ECO:0007669"/>
    <property type="project" value="InterPro"/>
</dbReference>
<organism evidence="4 5">
    <name type="scientific">Thelephora terrestris</name>
    <dbReference type="NCBI Taxonomy" id="56493"/>
    <lineage>
        <taxon>Eukaryota</taxon>
        <taxon>Fungi</taxon>
        <taxon>Dikarya</taxon>
        <taxon>Basidiomycota</taxon>
        <taxon>Agaricomycotina</taxon>
        <taxon>Agaricomycetes</taxon>
        <taxon>Thelephorales</taxon>
        <taxon>Thelephoraceae</taxon>
        <taxon>Thelephora</taxon>
    </lineage>
</organism>
<evidence type="ECO:0000256" key="2">
    <source>
        <dbReference type="SAM" id="MobiDB-lite"/>
    </source>
</evidence>
<evidence type="ECO:0000256" key="1">
    <source>
        <dbReference type="SAM" id="Coils"/>
    </source>
</evidence>
<reference evidence="4" key="2">
    <citation type="submission" date="2020-11" db="EMBL/GenBank/DDBJ databases">
        <authorList>
            <consortium name="DOE Joint Genome Institute"/>
            <person name="Kuo A."/>
            <person name="Miyauchi S."/>
            <person name="Kiss E."/>
            <person name="Drula E."/>
            <person name="Kohler A."/>
            <person name="Sanchez-Garcia M."/>
            <person name="Andreopoulos B."/>
            <person name="Barry K.W."/>
            <person name="Bonito G."/>
            <person name="Buee M."/>
            <person name="Carver A."/>
            <person name="Chen C."/>
            <person name="Cichocki N."/>
            <person name="Clum A."/>
            <person name="Culley D."/>
            <person name="Crous P.W."/>
            <person name="Fauchery L."/>
            <person name="Girlanda M."/>
            <person name="Hayes R."/>
            <person name="Keri Z."/>
            <person name="Labutti K."/>
            <person name="Lipzen A."/>
            <person name="Lombard V."/>
            <person name="Magnuson J."/>
            <person name="Maillard F."/>
            <person name="Morin E."/>
            <person name="Murat C."/>
            <person name="Nolan M."/>
            <person name="Ohm R."/>
            <person name="Pangilinan J."/>
            <person name="Pereira M."/>
            <person name="Perotto S."/>
            <person name="Peter M."/>
            <person name="Riley R."/>
            <person name="Sitrit Y."/>
            <person name="Stielow B."/>
            <person name="Szollosi G."/>
            <person name="Zifcakova L."/>
            <person name="Stursova M."/>
            <person name="Spatafora J.W."/>
            <person name="Tedersoo L."/>
            <person name="Vaario L.-M."/>
            <person name="Yamada A."/>
            <person name="Yan M."/>
            <person name="Wang P."/>
            <person name="Xu J."/>
            <person name="Bruns T."/>
            <person name="Baldrian P."/>
            <person name="Vilgalys R."/>
            <person name="Henrissat B."/>
            <person name="Grigoriev I.V."/>
            <person name="Hibbett D."/>
            <person name="Nagy L.G."/>
            <person name="Martin F.M."/>
        </authorList>
    </citation>
    <scope>NUCLEOTIDE SEQUENCE</scope>
    <source>
        <strain evidence="4">UH-Tt-Lm1</strain>
    </source>
</reference>
<feature type="region of interest" description="Disordered" evidence="2">
    <location>
        <begin position="1580"/>
        <end position="1669"/>
    </location>
</feature>
<dbReference type="EMBL" id="WIUZ02000004">
    <property type="protein sequence ID" value="KAF9788106.1"/>
    <property type="molecule type" value="Genomic_DNA"/>
</dbReference>
<feature type="compositionally biased region" description="Polar residues" evidence="2">
    <location>
        <begin position="103"/>
        <end position="128"/>
    </location>
</feature>